<dbReference type="Gene3D" id="2.40.50.140">
    <property type="entry name" value="Nucleic acid-binding proteins"/>
    <property type="match status" value="1"/>
</dbReference>
<dbReference type="SMART" id="SM00316">
    <property type="entry name" value="S1"/>
    <property type="match status" value="1"/>
</dbReference>
<accession>A0A7R8UZ58</accession>
<dbReference type="InterPro" id="IPR055179">
    <property type="entry name" value="Tex-like_central_region"/>
</dbReference>
<dbReference type="Pfam" id="PF22706">
    <property type="entry name" value="Tex_central_region"/>
    <property type="match status" value="1"/>
</dbReference>
<evidence type="ECO:0000313" key="4">
    <source>
        <dbReference type="Proteomes" id="UP000594454"/>
    </source>
</evidence>
<feature type="domain" description="S1 motif" evidence="2">
    <location>
        <begin position="828"/>
        <end position="890"/>
    </location>
</feature>
<dbReference type="InterPro" id="IPR023319">
    <property type="entry name" value="Tex-like_HTH_dom_sf"/>
</dbReference>
<dbReference type="SUPFAM" id="SSF53098">
    <property type="entry name" value="Ribonuclease H-like"/>
    <property type="match status" value="1"/>
</dbReference>
<evidence type="ECO:0000256" key="1">
    <source>
        <dbReference type="SAM" id="MobiDB-lite"/>
    </source>
</evidence>
<dbReference type="Pfam" id="PF17674">
    <property type="entry name" value="HHH_9"/>
    <property type="match status" value="1"/>
</dbReference>
<dbReference type="FunFam" id="1.10.10.650:FF:000001">
    <property type="entry name" value="S1 RNA-binding domain 1"/>
    <property type="match status" value="1"/>
</dbReference>
<dbReference type="Gene3D" id="1.10.3500.10">
    <property type="entry name" value="Tex N-terminal region-like"/>
    <property type="match status" value="1"/>
</dbReference>
<dbReference type="Gene3D" id="3.30.420.140">
    <property type="entry name" value="YqgF/RNase H-like domain"/>
    <property type="match status" value="1"/>
</dbReference>
<dbReference type="InterPro" id="IPR023323">
    <property type="entry name" value="Tex-like_dom_sf"/>
</dbReference>
<dbReference type="Pfam" id="PF09371">
    <property type="entry name" value="Tex_N"/>
    <property type="match status" value="1"/>
</dbReference>
<dbReference type="Proteomes" id="UP000594454">
    <property type="component" value="Chromosome 5"/>
</dbReference>
<dbReference type="GO" id="GO:0006412">
    <property type="term" value="P:translation"/>
    <property type="evidence" value="ECO:0007669"/>
    <property type="project" value="TreeGrafter"/>
</dbReference>
<dbReference type="OrthoDB" id="995477at2759"/>
<dbReference type="Gene3D" id="1.10.10.650">
    <property type="entry name" value="RuvA domain 2-like"/>
    <property type="match status" value="1"/>
</dbReference>
<protein>
    <recommendedName>
        <fullName evidence="2">S1 motif domain-containing protein</fullName>
    </recommendedName>
</protein>
<dbReference type="AlphaFoldDB" id="A0A7R8UZ58"/>
<dbReference type="PANTHER" id="PTHR10724:SF10">
    <property type="entry name" value="S1 RNA-BINDING DOMAIN-CONTAINING PROTEIN 1"/>
    <property type="match status" value="1"/>
</dbReference>
<dbReference type="InterPro" id="IPR012340">
    <property type="entry name" value="NA-bd_OB-fold"/>
</dbReference>
<dbReference type="InterPro" id="IPR050437">
    <property type="entry name" value="Ribos_protein_bS1-like"/>
</dbReference>
<evidence type="ECO:0000259" key="2">
    <source>
        <dbReference type="PROSITE" id="PS50126"/>
    </source>
</evidence>
<dbReference type="InterPro" id="IPR044146">
    <property type="entry name" value="S1_Tex"/>
</dbReference>
<dbReference type="Gene3D" id="1.10.150.310">
    <property type="entry name" value="Tex RuvX-like domain-like"/>
    <property type="match status" value="1"/>
</dbReference>
<dbReference type="EMBL" id="LR899013">
    <property type="protein sequence ID" value="CAD7089830.1"/>
    <property type="molecule type" value="Genomic_DNA"/>
</dbReference>
<dbReference type="InterPro" id="IPR010994">
    <property type="entry name" value="RuvA_2-like"/>
</dbReference>
<dbReference type="SUPFAM" id="SSF47781">
    <property type="entry name" value="RuvA domain 2-like"/>
    <property type="match status" value="2"/>
</dbReference>
<sequence>MATRVRRKAAAVPAIVDLASDTDDDDNANSKRRRRDSDDVEFVADTKEERKKRTRETVKSDATAEKRKKTEKANDEPRKKPSTKRTTKAASVLEKENILNPFATNRASEQVGNKSKSSGERPVAASGKSNAVEKVVGAGNSCFRSLKRKQTWEVPELLAELEDIDDTSSRNIVSLFEDDNTIPFICRYRRDMIPPNLQPERLRDIKNTYVALLSLKKRAETVVKTLEKDGVLTKEIENEILAARTMDELEFLYAPYKPANKGSLADRAKALGLEKYADDILYGKSSQVNLFSLVNKSNPDLDTLDKVADGICHIISHNISKSTEVLEELRRLQKVHRIVLKCAKAKASKAKDVEDSKRNAKVDESKYEHYFTFENAVKYVKPHQVLAINRGEKAKVLSVKIEVPDRLKNDIRYFIRKLYLFQGCGYPLRSQIFDKAFEECFSKKLQPLISRQLRTDLNEAAMKASIDVFAKNLKQLLLTSPLKGECILGIDPGFSNGCKLALISKTGDVLETGVIYPHKKFCDPIEWGVKMADMMRRHGCNLIALGNGTACRETELWITELFAEGILDETSVRYSIVSEQGASIYSCGEVAKKEFPKMDVNLISAVSISRRLMDPLSEYVKIEPKHIGVGMYQHDVNEKVLSETLNEVVSECVSFVGVDLNTASLSLLKYIAGLTASRAEKIIEYRTTKGPFKTRKDLLLVKSVGAKTFTQCAGFVRIEPLSVGGRVANLLDCTWVHPESYDIAERIIAKCGLKLENIGQPDFINRITNFRISTPLERLEAEFKVPKERILTVFEALQRVLFSDYRSDINKKPLFKRGITKMSELEKNMTVTGAVTNVTHFGAFVDIGVDKDALIHSSQMNGCILSVGDRVQATVLNVDVQRSRIQLSLDELQT</sequence>
<dbReference type="InterPro" id="IPR041692">
    <property type="entry name" value="HHH_9"/>
</dbReference>
<feature type="region of interest" description="Disordered" evidence="1">
    <location>
        <begin position="19"/>
        <end position="126"/>
    </location>
</feature>
<name>A0A7R8UZ58_HERIL</name>
<gene>
    <name evidence="3" type="ORF">HERILL_LOCUS12356</name>
</gene>
<dbReference type="FunFam" id="3.30.420.140:FF:000001">
    <property type="entry name" value="RNA-binding transcriptional accessory protein"/>
    <property type="match status" value="1"/>
</dbReference>
<dbReference type="InterPro" id="IPR003029">
    <property type="entry name" value="S1_domain"/>
</dbReference>
<dbReference type="InterPro" id="IPR018974">
    <property type="entry name" value="Tex-like_N"/>
</dbReference>
<dbReference type="Pfam" id="PF12836">
    <property type="entry name" value="HHH_3"/>
    <property type="match status" value="1"/>
</dbReference>
<dbReference type="PANTHER" id="PTHR10724">
    <property type="entry name" value="30S RIBOSOMAL PROTEIN S1"/>
    <property type="match status" value="1"/>
</dbReference>
<dbReference type="OMA" id="RWAWRTR"/>
<dbReference type="InterPro" id="IPR032639">
    <property type="entry name" value="Tex_YqgF"/>
</dbReference>
<feature type="compositionally biased region" description="Basic and acidic residues" evidence="1">
    <location>
        <begin position="44"/>
        <end position="65"/>
    </location>
</feature>
<keyword evidence="4" id="KW-1185">Reference proteome</keyword>
<dbReference type="InterPro" id="IPR012337">
    <property type="entry name" value="RNaseH-like_sf"/>
</dbReference>
<dbReference type="GO" id="GO:0006139">
    <property type="term" value="P:nucleobase-containing compound metabolic process"/>
    <property type="evidence" value="ECO:0007669"/>
    <property type="project" value="InterPro"/>
</dbReference>
<dbReference type="GO" id="GO:0003735">
    <property type="term" value="F:structural constituent of ribosome"/>
    <property type="evidence" value="ECO:0007669"/>
    <property type="project" value="TreeGrafter"/>
</dbReference>
<dbReference type="Pfam" id="PF00575">
    <property type="entry name" value="S1"/>
    <property type="match status" value="1"/>
</dbReference>
<dbReference type="FunCoup" id="A0A7R8UZ58">
    <property type="interactions" value="335"/>
</dbReference>
<dbReference type="SUPFAM" id="SSF158832">
    <property type="entry name" value="Tex N-terminal region-like"/>
    <property type="match status" value="1"/>
</dbReference>
<organism evidence="3 4">
    <name type="scientific">Hermetia illucens</name>
    <name type="common">Black soldier fly</name>
    <dbReference type="NCBI Taxonomy" id="343691"/>
    <lineage>
        <taxon>Eukaryota</taxon>
        <taxon>Metazoa</taxon>
        <taxon>Ecdysozoa</taxon>
        <taxon>Arthropoda</taxon>
        <taxon>Hexapoda</taxon>
        <taxon>Insecta</taxon>
        <taxon>Pterygota</taxon>
        <taxon>Neoptera</taxon>
        <taxon>Endopterygota</taxon>
        <taxon>Diptera</taxon>
        <taxon>Brachycera</taxon>
        <taxon>Stratiomyomorpha</taxon>
        <taxon>Stratiomyidae</taxon>
        <taxon>Hermetiinae</taxon>
        <taxon>Hermetia</taxon>
    </lineage>
</organism>
<dbReference type="Pfam" id="PF16921">
    <property type="entry name" value="Tex_YqgF"/>
    <property type="match status" value="1"/>
</dbReference>
<dbReference type="InParanoid" id="A0A7R8UZ58"/>
<dbReference type="SUPFAM" id="SSF50249">
    <property type="entry name" value="Nucleic acid-binding proteins"/>
    <property type="match status" value="1"/>
</dbReference>
<dbReference type="SMART" id="SM00732">
    <property type="entry name" value="YqgFc"/>
    <property type="match status" value="1"/>
</dbReference>
<evidence type="ECO:0000313" key="3">
    <source>
        <dbReference type="EMBL" id="CAD7089830.1"/>
    </source>
</evidence>
<dbReference type="GO" id="GO:0003729">
    <property type="term" value="F:mRNA binding"/>
    <property type="evidence" value="ECO:0007669"/>
    <property type="project" value="TreeGrafter"/>
</dbReference>
<dbReference type="PROSITE" id="PS50126">
    <property type="entry name" value="S1"/>
    <property type="match status" value="1"/>
</dbReference>
<dbReference type="InterPro" id="IPR006641">
    <property type="entry name" value="YqgF/RNaseH-like_dom"/>
</dbReference>
<reference evidence="3 4" key="1">
    <citation type="submission" date="2020-11" db="EMBL/GenBank/DDBJ databases">
        <authorList>
            <person name="Wallbank WR R."/>
            <person name="Pardo Diaz C."/>
            <person name="Kozak K."/>
            <person name="Martin S."/>
            <person name="Jiggins C."/>
            <person name="Moest M."/>
            <person name="Warren A I."/>
            <person name="Generalovic N T."/>
            <person name="Byers J.R.P. K."/>
            <person name="Montejo-Kovacevich G."/>
            <person name="Yen C E."/>
        </authorList>
    </citation>
    <scope>NUCLEOTIDE SEQUENCE [LARGE SCALE GENOMIC DNA]</scope>
</reference>
<proteinExistence type="predicted"/>
<dbReference type="CDD" id="cd05685">
    <property type="entry name" value="S1_Tex"/>
    <property type="match status" value="1"/>
</dbReference>
<feature type="compositionally biased region" description="Polar residues" evidence="1">
    <location>
        <begin position="102"/>
        <end position="116"/>
    </location>
</feature>
<dbReference type="InterPro" id="IPR037027">
    <property type="entry name" value="YqgF/RNaseH-like_dom_sf"/>
</dbReference>